<dbReference type="InterPro" id="IPR057326">
    <property type="entry name" value="KR_dom"/>
</dbReference>
<evidence type="ECO:0000313" key="4">
    <source>
        <dbReference type="EMBL" id="MFI1963134.1"/>
    </source>
</evidence>
<dbReference type="PROSITE" id="PS00061">
    <property type="entry name" value="ADH_SHORT"/>
    <property type="match status" value="1"/>
</dbReference>
<reference evidence="4 5" key="1">
    <citation type="submission" date="2024-10" db="EMBL/GenBank/DDBJ databases">
        <title>The Natural Products Discovery Center: Release of the First 8490 Sequenced Strains for Exploring Actinobacteria Biosynthetic Diversity.</title>
        <authorList>
            <person name="Kalkreuter E."/>
            <person name="Kautsar S.A."/>
            <person name="Yang D."/>
            <person name="Bader C.D."/>
            <person name="Teijaro C.N."/>
            <person name="Fluegel L."/>
            <person name="Davis C.M."/>
            <person name="Simpson J.R."/>
            <person name="Lauterbach L."/>
            <person name="Steele A.D."/>
            <person name="Gui C."/>
            <person name="Meng S."/>
            <person name="Li G."/>
            <person name="Viehrig K."/>
            <person name="Ye F."/>
            <person name="Su P."/>
            <person name="Kiefer A.F."/>
            <person name="Nichols A."/>
            <person name="Cepeda A.J."/>
            <person name="Yan W."/>
            <person name="Fan B."/>
            <person name="Jiang Y."/>
            <person name="Adhikari A."/>
            <person name="Zheng C.-J."/>
            <person name="Schuster L."/>
            <person name="Cowan T.M."/>
            <person name="Smanski M.J."/>
            <person name="Chevrette M.G."/>
            <person name="De Carvalho L.P.S."/>
            <person name="Shen B."/>
        </authorList>
    </citation>
    <scope>NUCLEOTIDE SEQUENCE [LARGE SCALE GENOMIC DNA]</scope>
    <source>
        <strain evidence="4 5">NPDC020327</strain>
    </source>
</reference>
<evidence type="ECO:0000313" key="5">
    <source>
        <dbReference type="Proteomes" id="UP001611548"/>
    </source>
</evidence>
<dbReference type="InterPro" id="IPR020904">
    <property type="entry name" value="Sc_DH/Rdtase_CS"/>
</dbReference>
<dbReference type="SMART" id="SM00822">
    <property type="entry name" value="PKS_KR"/>
    <property type="match status" value="1"/>
</dbReference>
<evidence type="ECO:0000256" key="2">
    <source>
        <dbReference type="ARBA" id="ARBA00023002"/>
    </source>
</evidence>
<dbReference type="PRINTS" id="PR00081">
    <property type="entry name" value="GDHRDH"/>
</dbReference>
<dbReference type="RefSeq" id="WP_055471641.1">
    <property type="nucleotide sequence ID" value="NZ_JBIRWE010000001.1"/>
</dbReference>
<accession>A0ABW7UP74</accession>
<dbReference type="InterPro" id="IPR002347">
    <property type="entry name" value="SDR_fam"/>
</dbReference>
<dbReference type="Gene3D" id="3.40.50.720">
    <property type="entry name" value="NAD(P)-binding Rossmann-like Domain"/>
    <property type="match status" value="1"/>
</dbReference>
<dbReference type="SUPFAM" id="SSF51735">
    <property type="entry name" value="NAD(P)-binding Rossmann-fold domains"/>
    <property type="match status" value="1"/>
</dbReference>
<dbReference type="EMBL" id="JBIRWE010000001">
    <property type="protein sequence ID" value="MFI1963134.1"/>
    <property type="molecule type" value="Genomic_DNA"/>
</dbReference>
<gene>
    <name evidence="4" type="ORF">ACH429_03175</name>
</gene>
<dbReference type="Proteomes" id="UP001611548">
    <property type="component" value="Unassembled WGS sequence"/>
</dbReference>
<dbReference type="PANTHER" id="PTHR43639:SF1">
    <property type="entry name" value="SHORT-CHAIN DEHYDROGENASE_REDUCTASE FAMILY PROTEIN"/>
    <property type="match status" value="1"/>
</dbReference>
<proteinExistence type="inferred from homology"/>
<feature type="domain" description="Ketoreductase" evidence="3">
    <location>
        <begin position="7"/>
        <end position="185"/>
    </location>
</feature>
<keyword evidence="5" id="KW-1185">Reference proteome</keyword>
<dbReference type="Pfam" id="PF13561">
    <property type="entry name" value="adh_short_C2"/>
    <property type="match status" value="1"/>
</dbReference>
<keyword evidence="2" id="KW-0560">Oxidoreductase</keyword>
<dbReference type="InterPro" id="IPR036291">
    <property type="entry name" value="NAD(P)-bd_dom_sf"/>
</dbReference>
<name>A0ABW7UP74_9ACTN</name>
<evidence type="ECO:0000256" key="1">
    <source>
        <dbReference type="ARBA" id="ARBA00006484"/>
    </source>
</evidence>
<protein>
    <submittedName>
        <fullName evidence="4">SDR family oxidoreductase</fullName>
    </submittedName>
</protein>
<comment type="caution">
    <text evidence="4">The sequence shown here is derived from an EMBL/GenBank/DDBJ whole genome shotgun (WGS) entry which is preliminary data.</text>
</comment>
<sequence length="248" mass="25740">MGTLNGKAALVTGSSRGIGRGIAVRLAQDGARVAVHYGRNEAAAKETVAAIEAGGGQAFAIGAELGVDGDAERLFAAYDEHADSLDILVNNAGRTMKKPLEDLSREDFRSVFALNVEAPFFVAKEALKRMRDGGRIINISSFVARVAFPASVAYPSTKAAVDNFTRSLAKGLGPRGITVNAVAPGYTQTDMVDAVLADPEARASAEAASAFNRLGTVEEVADVVAFVASDAARWVTGQVIEASGGVQL</sequence>
<comment type="similarity">
    <text evidence="1">Belongs to the short-chain dehydrogenases/reductases (SDR) family.</text>
</comment>
<dbReference type="PRINTS" id="PR00080">
    <property type="entry name" value="SDRFAMILY"/>
</dbReference>
<organism evidence="4 5">
    <name type="scientific">Streptomyces pathocidini</name>
    <dbReference type="NCBI Taxonomy" id="1650571"/>
    <lineage>
        <taxon>Bacteria</taxon>
        <taxon>Bacillati</taxon>
        <taxon>Actinomycetota</taxon>
        <taxon>Actinomycetes</taxon>
        <taxon>Kitasatosporales</taxon>
        <taxon>Streptomycetaceae</taxon>
        <taxon>Streptomyces</taxon>
    </lineage>
</organism>
<evidence type="ECO:0000259" key="3">
    <source>
        <dbReference type="SMART" id="SM00822"/>
    </source>
</evidence>
<dbReference type="PANTHER" id="PTHR43639">
    <property type="entry name" value="OXIDOREDUCTASE, SHORT-CHAIN DEHYDROGENASE/REDUCTASE FAMILY (AFU_ORTHOLOGUE AFUA_5G02870)"/>
    <property type="match status" value="1"/>
</dbReference>